<reference evidence="1" key="1">
    <citation type="submission" date="2024-07" db="EMBL/GenBank/DDBJ databases">
        <title>A survey of Mimosa microsymbionts across Brazilian biomes reveals a high diversity of Paraburkholderia nodulating endemic species, but also that Cupriavidus is common as a symbiont of widespread species.</title>
        <authorList>
            <person name="Rouws L."/>
            <person name="Barauna A."/>
            <person name="Beukes C."/>
            <person name="Rouws J.R.C."/>
            <person name="De Faria S.M."/>
            <person name="Gross E."/>
            <person name="Bueno Dos Reis Junior F."/>
            <person name="Simon M.F."/>
            <person name="Maluk M."/>
            <person name="Odee D.W."/>
            <person name="Kenicer G."/>
            <person name="Young J.P.W."/>
            <person name="Reis V.M."/>
            <person name="Zilli J."/>
            <person name="James E.K."/>
        </authorList>
    </citation>
    <scope>NUCLEOTIDE SEQUENCE</scope>
    <source>
        <strain evidence="1">EG181B</strain>
    </source>
</reference>
<evidence type="ECO:0000313" key="1">
    <source>
        <dbReference type="EMBL" id="MEX3931698.1"/>
    </source>
</evidence>
<protein>
    <submittedName>
        <fullName evidence="1">Uncharacterized protein</fullName>
    </submittedName>
</protein>
<name>A0ACC6TW72_9BURK</name>
<proteinExistence type="predicted"/>
<accession>A0ACC6TW72</accession>
<keyword evidence="2" id="KW-1185">Reference proteome</keyword>
<organism evidence="1 2">
    <name type="scientific">Paraburkholderia phymatum</name>
    <dbReference type="NCBI Taxonomy" id="148447"/>
    <lineage>
        <taxon>Bacteria</taxon>
        <taxon>Pseudomonadati</taxon>
        <taxon>Pseudomonadota</taxon>
        <taxon>Betaproteobacteria</taxon>
        <taxon>Burkholderiales</taxon>
        <taxon>Burkholderiaceae</taxon>
        <taxon>Paraburkholderia</taxon>
    </lineage>
</organism>
<gene>
    <name evidence="1" type="ORF">AB4Y32_07735</name>
</gene>
<evidence type="ECO:0000313" key="2">
    <source>
        <dbReference type="Proteomes" id="UP001558850"/>
    </source>
</evidence>
<comment type="caution">
    <text evidence="1">The sequence shown here is derived from an EMBL/GenBank/DDBJ whole genome shotgun (WGS) entry which is preliminary data.</text>
</comment>
<dbReference type="EMBL" id="JBFRCH010000003">
    <property type="protein sequence ID" value="MEX3931698.1"/>
    <property type="molecule type" value="Genomic_DNA"/>
</dbReference>
<dbReference type="Proteomes" id="UP001558850">
    <property type="component" value="Unassembled WGS sequence"/>
</dbReference>
<sequence>MGNAAGGAKADANAPNFALFSILTVRIGPVSTAFRKKIARFEPYSRPLSMASGISLHFCIPLPAQFFRLASRSVHTTNAGKIQALRPGIQPCSLDMASR</sequence>